<feature type="transmembrane region" description="Helical" evidence="10">
    <location>
        <begin position="602"/>
        <end position="622"/>
    </location>
</feature>
<feature type="transmembrane region" description="Helical" evidence="10">
    <location>
        <begin position="146"/>
        <end position="169"/>
    </location>
</feature>
<feature type="transmembrane region" description="Helical" evidence="10">
    <location>
        <begin position="941"/>
        <end position="960"/>
    </location>
</feature>
<evidence type="ECO:0000256" key="4">
    <source>
        <dbReference type="ARBA" id="ARBA00022692"/>
    </source>
</evidence>
<comment type="caution">
    <text evidence="12">The sequence shown here is derived from an EMBL/GenBank/DDBJ whole genome shotgun (WGS) entry which is preliminary data.</text>
</comment>
<feature type="transmembrane region" description="Helical" evidence="10">
    <location>
        <begin position="722"/>
        <end position="748"/>
    </location>
</feature>
<dbReference type="STRING" id="888268.A0A1E5UM58"/>
<dbReference type="FunFam" id="1.20.1740.10:FF:000055">
    <property type="entry name" value="Amino acid permease 6"/>
    <property type="match status" value="1"/>
</dbReference>
<feature type="transmembrane region" description="Helical" evidence="10">
    <location>
        <begin position="400"/>
        <end position="420"/>
    </location>
</feature>
<evidence type="ECO:0000256" key="5">
    <source>
        <dbReference type="ARBA" id="ARBA00022847"/>
    </source>
</evidence>
<evidence type="ECO:0000256" key="7">
    <source>
        <dbReference type="ARBA" id="ARBA00022989"/>
    </source>
</evidence>
<keyword evidence="13" id="KW-1185">Reference proteome</keyword>
<evidence type="ECO:0000259" key="11">
    <source>
        <dbReference type="Pfam" id="PF01490"/>
    </source>
</evidence>
<keyword evidence="8 10" id="KW-0472">Membrane</keyword>
<feature type="transmembrane region" description="Helical" evidence="10">
    <location>
        <begin position="972"/>
        <end position="993"/>
    </location>
</feature>
<feature type="transmembrane region" description="Helical" evidence="10">
    <location>
        <begin position="374"/>
        <end position="394"/>
    </location>
</feature>
<keyword evidence="2" id="KW-0813">Transport</keyword>
<dbReference type="Proteomes" id="UP000095767">
    <property type="component" value="Unassembled WGS sequence"/>
</dbReference>
<evidence type="ECO:0000256" key="8">
    <source>
        <dbReference type="ARBA" id="ARBA00023136"/>
    </source>
</evidence>
<dbReference type="GO" id="GO:0006865">
    <property type="term" value="P:amino acid transport"/>
    <property type="evidence" value="ECO:0007669"/>
    <property type="project" value="UniProtKB-KW"/>
</dbReference>
<dbReference type="AlphaFoldDB" id="A0A1E5UM58"/>
<keyword evidence="4 10" id="KW-0812">Transmembrane</keyword>
<evidence type="ECO:0000256" key="3">
    <source>
        <dbReference type="ARBA" id="ARBA00022475"/>
    </source>
</evidence>
<feature type="transmembrane region" description="Helical" evidence="10">
    <location>
        <begin position="432"/>
        <end position="454"/>
    </location>
</feature>
<feature type="transmembrane region" description="Helical" evidence="10">
    <location>
        <begin position="810"/>
        <end position="832"/>
    </location>
</feature>
<accession>A0A1E5UM58</accession>
<dbReference type="GO" id="GO:0015293">
    <property type="term" value="F:symporter activity"/>
    <property type="evidence" value="ECO:0007669"/>
    <property type="project" value="UniProtKB-KW"/>
</dbReference>
<evidence type="ECO:0000256" key="2">
    <source>
        <dbReference type="ARBA" id="ARBA00022448"/>
    </source>
</evidence>
<feature type="transmembrane region" description="Helical" evidence="10">
    <location>
        <begin position="270"/>
        <end position="291"/>
    </location>
</feature>
<protein>
    <submittedName>
        <fullName evidence="12">Amino acid permease 8</fullName>
    </submittedName>
</protein>
<evidence type="ECO:0000256" key="6">
    <source>
        <dbReference type="ARBA" id="ARBA00022970"/>
    </source>
</evidence>
<evidence type="ECO:0000256" key="10">
    <source>
        <dbReference type="SAM" id="Phobius"/>
    </source>
</evidence>
<feature type="transmembrane region" description="Helical" evidence="10">
    <location>
        <begin position="569"/>
        <end position="590"/>
    </location>
</feature>
<keyword evidence="5" id="KW-0769">Symport</keyword>
<evidence type="ECO:0000256" key="9">
    <source>
        <dbReference type="ARBA" id="ARBA00061463"/>
    </source>
</evidence>
<feature type="domain" description="Amino acid transporter transmembrane" evidence="11">
    <location>
        <begin position="20"/>
        <end position="456"/>
    </location>
</feature>
<dbReference type="PANTHER" id="PTHR48017">
    <property type="entry name" value="OS05G0424000 PROTEIN-RELATED"/>
    <property type="match status" value="1"/>
</dbReference>
<keyword evidence="6" id="KW-0029">Amino-acid transport</keyword>
<feature type="transmembrane region" description="Helical" evidence="10">
    <location>
        <begin position="699"/>
        <end position="716"/>
    </location>
</feature>
<dbReference type="Pfam" id="PF01490">
    <property type="entry name" value="Aa_trans"/>
    <property type="match status" value="2"/>
</dbReference>
<organism evidence="12 13">
    <name type="scientific">Dichanthelium oligosanthes</name>
    <dbReference type="NCBI Taxonomy" id="888268"/>
    <lineage>
        <taxon>Eukaryota</taxon>
        <taxon>Viridiplantae</taxon>
        <taxon>Streptophyta</taxon>
        <taxon>Embryophyta</taxon>
        <taxon>Tracheophyta</taxon>
        <taxon>Spermatophyta</taxon>
        <taxon>Magnoliopsida</taxon>
        <taxon>Liliopsida</taxon>
        <taxon>Poales</taxon>
        <taxon>Poaceae</taxon>
        <taxon>PACMAD clade</taxon>
        <taxon>Panicoideae</taxon>
        <taxon>Panicodae</taxon>
        <taxon>Paniceae</taxon>
        <taxon>Dichantheliinae</taxon>
        <taxon>Dichanthelium</taxon>
    </lineage>
</organism>
<feature type="transmembrane region" description="Helical" evidence="10">
    <location>
        <begin position="915"/>
        <end position="935"/>
    </location>
</feature>
<feature type="transmembrane region" description="Helical" evidence="10">
    <location>
        <begin position="52"/>
        <end position="73"/>
    </location>
</feature>
<dbReference type="OrthoDB" id="40134at2759"/>
<comment type="subcellular location">
    <subcellularLocation>
        <location evidence="1">Cell membrane</location>
    </subcellularLocation>
</comment>
<gene>
    <name evidence="12" type="ORF">BAE44_0025031</name>
</gene>
<feature type="transmembrane region" description="Helical" evidence="10">
    <location>
        <begin position="175"/>
        <end position="197"/>
    </location>
</feature>
<evidence type="ECO:0000256" key="1">
    <source>
        <dbReference type="ARBA" id="ARBA00004236"/>
    </source>
</evidence>
<feature type="transmembrane region" description="Helical" evidence="10">
    <location>
        <begin position="109"/>
        <end position="134"/>
    </location>
</feature>
<keyword evidence="7 10" id="KW-1133">Transmembrane helix</keyword>
<feature type="transmembrane region" description="Helical" evidence="10">
    <location>
        <begin position="654"/>
        <end position="678"/>
    </location>
</feature>
<sequence length="1011" mass="108219">MDVEKIERKEVEVDDDGRVRTGTVWTATTHAITAVIGSGVLALPWSVAQMGWVLGPIALIGCAYITYYTAVLLSDCYRTPDPVHGKRNRTYMDVVRSCLGPRDVVVCGLAQYAILWGTMVGYTITTATSIMAVARTDCHHYRGHNAACVSSGTMYMVVFGLVEVVLSQFPSLEKLTLISVVAAVMSCTYSFVGLFLSAAKLASNHGARGTLLGVKIGAAAGVSASTKTWHSLQALGNIAFAYTYSMLLIEIQDTVKAPPSENVTMKRASFYGIGVTTIFYVSLGCIGYAAFGNAAPGNVLTGFDEPFWLVDVANVAVVIHLVGAYQVFAQPIFACYEKWLAARWPESAFFHHEYAVRLPLVGSGRAARFTMCKLVLRTAFVAATTVVSLMLPFFNAVLGLLGAIAFWPLTVYFPVTMYIAQAKVARGSRKWVALQALNAGALVVSLLAAVGSVADMWNANLWCRTDDVSRYIGTLVCRAIVALLQGPSVGPARDSPVLGWLGFRALYKSPKPRPGSSRGPLARIPLSFPPASHGTPGLGTAGRMDKGAAAADDVETGDYEEEHERTGTVWTATAHIVTAVIGSGVLALAWSVAQLGWVAGPLALAGFACVTYYTSTLLANAYRAPHPVTGDRNRTYMDAVRSYLSPREVFMCGIAQYVNLWGTMVGYTITATISMVAIRQSDCFRRNGAGAHCDASGTVLMLAFSVVQVVLSQFPGLEHITWLSVVAAVMSFAYSFIGLGLSVGQWVSHGSGLGGRIAGAAAASSTKKLWNVLLALGNIAFAYTFAEVLIEIQDTLKSPPPENKTMKKAAMYGIGATTIFYISVGCAGYAAFGSNAPGNILTADGLGPFWLVDIANMCLILHLIGAYQVYAQPVFASVERWAASRWPEAKFINSAYTVSIPLMQRGSVTVAPYKLVLRTVIVVATTVVAMMIPFFNAVLGLLGAFSFWPLTVYFPISMHIAQCKITKGRKWYLLQGLSMVCLMISVAVGIGSVTDIVDSLKVSSNPFKTVS</sequence>
<feature type="domain" description="Amino acid transporter transmembrane" evidence="11">
    <location>
        <begin position="565"/>
        <end position="994"/>
    </location>
</feature>
<feature type="transmembrane region" description="Helical" evidence="10">
    <location>
        <begin position="24"/>
        <end position="45"/>
    </location>
</feature>
<dbReference type="InterPro" id="IPR013057">
    <property type="entry name" value="AA_transpt_TM"/>
</dbReference>
<dbReference type="GO" id="GO:0005886">
    <property type="term" value="C:plasma membrane"/>
    <property type="evidence" value="ECO:0007669"/>
    <property type="project" value="UniProtKB-SubCell"/>
</dbReference>
<feature type="transmembrane region" description="Helical" evidence="10">
    <location>
        <begin position="307"/>
        <end position="328"/>
    </location>
</feature>
<dbReference type="EMBL" id="LWDX02071729">
    <property type="protein sequence ID" value="OEL13951.1"/>
    <property type="molecule type" value="Genomic_DNA"/>
</dbReference>
<keyword evidence="3" id="KW-1003">Cell membrane</keyword>
<evidence type="ECO:0000313" key="13">
    <source>
        <dbReference type="Proteomes" id="UP000095767"/>
    </source>
</evidence>
<comment type="similarity">
    <text evidence="9">Belongs to the amino acid/polyamine transporter 2 family. Amino acid/auxin permease (AAAP) (TC 2.A.18.2) subfamily.</text>
</comment>
<name>A0A1E5UM58_9POAL</name>
<evidence type="ECO:0000313" key="12">
    <source>
        <dbReference type="EMBL" id="OEL13951.1"/>
    </source>
</evidence>
<proteinExistence type="inferred from homology"/>
<reference evidence="12 13" key="1">
    <citation type="submission" date="2016-09" db="EMBL/GenBank/DDBJ databases">
        <title>The draft genome of Dichanthelium oligosanthes: A C3 panicoid grass species.</title>
        <authorList>
            <person name="Studer A.J."/>
            <person name="Schnable J.C."/>
            <person name="Brutnell T.P."/>
        </authorList>
    </citation>
    <scope>NUCLEOTIDE SEQUENCE [LARGE SCALE GENOMIC DNA]</scope>
    <source>
        <strain evidence="13">cv. Kellogg 1175</strain>
        <tissue evidence="12">Leaf</tissue>
    </source>
</reference>